<name>A0A367QLP3_9NOSO</name>
<sequence length="71" mass="7218">MEFFTDLSDRASEQISGGRGNTGEPQTGGYFNGNGNNPHAADNPDAGQPGNGGTPGNGGLFNPNNPHFDGV</sequence>
<reference evidence="2" key="1">
    <citation type="submission" date="2016-04" db="EMBL/GenBank/DDBJ databases">
        <authorList>
            <person name="Tabuchi Yagui T.R."/>
        </authorList>
    </citation>
    <scope>NUCLEOTIDE SEQUENCE [LARGE SCALE GENOMIC DNA]</scope>
    <source>
        <strain evidence="2">NIES-26</strain>
    </source>
</reference>
<protein>
    <submittedName>
        <fullName evidence="2">Uncharacterized protein</fullName>
    </submittedName>
</protein>
<evidence type="ECO:0000313" key="2">
    <source>
        <dbReference type="EMBL" id="RCJ25098.1"/>
    </source>
</evidence>
<evidence type="ECO:0000313" key="3">
    <source>
        <dbReference type="Proteomes" id="UP000252107"/>
    </source>
</evidence>
<accession>A0A367QLP3</accession>
<dbReference type="Proteomes" id="UP000252107">
    <property type="component" value="Unassembled WGS sequence"/>
</dbReference>
<comment type="caution">
    <text evidence="2">The sequence shown here is derived from an EMBL/GenBank/DDBJ whole genome shotgun (WGS) entry which is preliminary data.</text>
</comment>
<feature type="compositionally biased region" description="Gly residues" evidence="1">
    <location>
        <begin position="49"/>
        <end position="59"/>
    </location>
</feature>
<feature type="compositionally biased region" description="Low complexity" evidence="1">
    <location>
        <begin position="60"/>
        <end position="71"/>
    </location>
</feature>
<keyword evidence="3" id="KW-1185">Reference proteome</keyword>
<evidence type="ECO:0000256" key="1">
    <source>
        <dbReference type="SAM" id="MobiDB-lite"/>
    </source>
</evidence>
<dbReference type="AlphaFoldDB" id="A0A367QLP3"/>
<gene>
    <name evidence="2" type="ORF">A6770_28210</name>
</gene>
<proteinExistence type="predicted"/>
<feature type="region of interest" description="Disordered" evidence="1">
    <location>
        <begin position="1"/>
        <end position="71"/>
    </location>
</feature>
<organism evidence="2 3">
    <name type="scientific">Nostoc minutum NIES-26</name>
    <dbReference type="NCBI Taxonomy" id="1844469"/>
    <lineage>
        <taxon>Bacteria</taxon>
        <taxon>Bacillati</taxon>
        <taxon>Cyanobacteriota</taxon>
        <taxon>Cyanophyceae</taxon>
        <taxon>Nostocales</taxon>
        <taxon>Nostocaceae</taxon>
        <taxon>Nostoc</taxon>
    </lineage>
</organism>
<dbReference type="EMBL" id="LXQD01000316">
    <property type="protein sequence ID" value="RCJ25098.1"/>
    <property type="molecule type" value="Genomic_DNA"/>
</dbReference>